<evidence type="ECO:0000256" key="3">
    <source>
        <dbReference type="ARBA" id="ARBA00022448"/>
    </source>
</evidence>
<evidence type="ECO:0000313" key="10">
    <source>
        <dbReference type="EMBL" id="GMM38815.1"/>
    </source>
</evidence>
<comment type="caution">
    <text evidence="10">The sequence shown here is derived from an EMBL/GenBank/DDBJ whole genome shotgun (WGS) entry which is preliminary data.</text>
</comment>
<dbReference type="PIRSF" id="PIRSF017016">
    <property type="entry name" value="NDUA8"/>
    <property type="match status" value="1"/>
</dbReference>
<dbReference type="PANTHER" id="PTHR13344">
    <property type="entry name" value="NADH-UBIQUINONE OXIDOREDUCTASE"/>
    <property type="match status" value="1"/>
</dbReference>
<dbReference type="GO" id="GO:0005743">
    <property type="term" value="C:mitochondrial inner membrane"/>
    <property type="evidence" value="ECO:0007669"/>
    <property type="project" value="UniProtKB-SubCell"/>
</dbReference>
<evidence type="ECO:0000256" key="9">
    <source>
        <dbReference type="PIRNR" id="PIRNR017016"/>
    </source>
</evidence>
<dbReference type="EMBL" id="BTFZ01000020">
    <property type="protein sequence ID" value="GMM38815.1"/>
    <property type="molecule type" value="Genomic_DNA"/>
</dbReference>
<keyword evidence="9" id="KW-0999">Mitochondrion inner membrane</keyword>
<gene>
    <name evidence="10" type="ORF">DASC09_061540</name>
</gene>
<sequence length="174" mass="19400">MSNTREPSTNYSIETVSSPLPKDIPHVDEIGATSAPLLSAAFFIGARCKPFNDDFMQCKSEKPGNGEIGCLKEGRRVTRCAASVLSDINKNCLDSFRLHWNCLEQNNHALKNCRKAEKLFNKCVFDKLNLTKTIPGVPEGETPIHLKEKPLYVPNVEDYDSKIAYKKAQAEGKI</sequence>
<comment type="function">
    <text evidence="1 9">Accessory subunit of the mitochondrial membrane respiratory chain NADH dehydrogenase (Complex I), that is believed not to be involved in catalysis. Complex I functions in the transfer of electrons from NADH to the respiratory chain. The immediate electron acceptor for the enzyme is believed to be ubiquinone.</text>
</comment>
<keyword evidence="3 9" id="KW-0813">Transport</keyword>
<keyword evidence="5" id="KW-0677">Repeat</keyword>
<accession>A0AAV5QV29</accession>
<comment type="similarity">
    <text evidence="2 9">Belongs to the complex I NDUFA8 subunit family.</text>
</comment>
<dbReference type="PROSITE" id="PS51808">
    <property type="entry name" value="CHCH"/>
    <property type="match status" value="2"/>
</dbReference>
<keyword evidence="9" id="KW-0472">Membrane</keyword>
<keyword evidence="4 9" id="KW-0679">Respiratory chain</keyword>
<evidence type="ECO:0000256" key="1">
    <source>
        <dbReference type="ARBA" id="ARBA00003195"/>
    </source>
</evidence>
<evidence type="ECO:0000256" key="6">
    <source>
        <dbReference type="ARBA" id="ARBA00022982"/>
    </source>
</evidence>
<evidence type="ECO:0000256" key="8">
    <source>
        <dbReference type="ARBA" id="ARBA00023157"/>
    </source>
</evidence>
<keyword evidence="7 9" id="KW-0496">Mitochondrion</keyword>
<dbReference type="GO" id="GO:0006120">
    <property type="term" value="P:mitochondrial electron transport, NADH to ubiquinone"/>
    <property type="evidence" value="ECO:0007669"/>
    <property type="project" value="InterPro"/>
</dbReference>
<dbReference type="InterPro" id="IPR016680">
    <property type="entry name" value="NDUFA8"/>
</dbReference>
<organism evidence="10 11">
    <name type="scientific">Saccharomycopsis crataegensis</name>
    <dbReference type="NCBI Taxonomy" id="43959"/>
    <lineage>
        <taxon>Eukaryota</taxon>
        <taxon>Fungi</taxon>
        <taxon>Dikarya</taxon>
        <taxon>Ascomycota</taxon>
        <taxon>Saccharomycotina</taxon>
        <taxon>Saccharomycetes</taxon>
        <taxon>Saccharomycopsidaceae</taxon>
        <taxon>Saccharomycopsis</taxon>
    </lineage>
</organism>
<dbReference type="RefSeq" id="XP_064855810.1">
    <property type="nucleotide sequence ID" value="XM_064999738.1"/>
</dbReference>
<evidence type="ECO:0000256" key="4">
    <source>
        <dbReference type="ARBA" id="ARBA00022660"/>
    </source>
</evidence>
<evidence type="ECO:0000256" key="5">
    <source>
        <dbReference type="ARBA" id="ARBA00022737"/>
    </source>
</evidence>
<name>A0AAV5QV29_9ASCO</name>
<dbReference type="Proteomes" id="UP001360560">
    <property type="component" value="Unassembled WGS sequence"/>
</dbReference>
<comment type="subcellular location">
    <subcellularLocation>
        <location evidence="9">Mitochondrion inner membrane</location>
    </subcellularLocation>
</comment>
<proteinExistence type="inferred from homology"/>
<reference evidence="10 11" key="1">
    <citation type="journal article" date="2023" name="Elife">
        <title>Identification of key yeast species and microbe-microbe interactions impacting larval growth of Drosophila in the wild.</title>
        <authorList>
            <person name="Mure A."/>
            <person name="Sugiura Y."/>
            <person name="Maeda R."/>
            <person name="Honda K."/>
            <person name="Sakurai N."/>
            <person name="Takahashi Y."/>
            <person name="Watada M."/>
            <person name="Katoh T."/>
            <person name="Gotoh A."/>
            <person name="Gotoh Y."/>
            <person name="Taniguchi I."/>
            <person name="Nakamura K."/>
            <person name="Hayashi T."/>
            <person name="Katayama T."/>
            <person name="Uemura T."/>
            <person name="Hattori Y."/>
        </authorList>
    </citation>
    <scope>NUCLEOTIDE SEQUENCE [LARGE SCALE GENOMIC DNA]</scope>
    <source>
        <strain evidence="10 11">SC-9</strain>
    </source>
</reference>
<evidence type="ECO:0000313" key="11">
    <source>
        <dbReference type="Proteomes" id="UP001360560"/>
    </source>
</evidence>
<keyword evidence="6 9" id="KW-0249">Electron transport</keyword>
<evidence type="ECO:0000256" key="2">
    <source>
        <dbReference type="ARBA" id="ARBA00010705"/>
    </source>
</evidence>
<dbReference type="AlphaFoldDB" id="A0AAV5QV29"/>
<keyword evidence="8" id="KW-1015">Disulfide bond</keyword>
<dbReference type="GeneID" id="90076803"/>
<keyword evidence="11" id="KW-1185">Reference proteome</keyword>
<dbReference type="PANTHER" id="PTHR13344:SF0">
    <property type="entry name" value="NADH DEHYDROGENASE [UBIQUINONE] 1 ALPHA SUBCOMPLEX SUBUNIT 8"/>
    <property type="match status" value="1"/>
</dbReference>
<protein>
    <recommendedName>
        <fullName evidence="9">NADH-ubiquinone oxidoreductase</fullName>
    </recommendedName>
</protein>
<evidence type="ECO:0000256" key="7">
    <source>
        <dbReference type="ARBA" id="ARBA00023128"/>
    </source>
</evidence>